<accession>A0A2P4Z1V2</accession>
<dbReference type="SUPFAM" id="SSF57196">
    <property type="entry name" value="EGF/Laminin"/>
    <property type="match status" value="2"/>
</dbReference>
<protein>
    <submittedName>
        <fullName evidence="9">Clostripain family protein</fullName>
    </submittedName>
</protein>
<comment type="caution">
    <text evidence="9">The sequence shown here is derived from an EMBL/GenBank/DDBJ whole genome shotgun (WGS) entry which is preliminary data.</text>
</comment>
<keyword evidence="4" id="KW-1015">Disulfide bond</keyword>
<evidence type="ECO:0000256" key="6">
    <source>
        <dbReference type="SAM" id="MobiDB-lite"/>
    </source>
</evidence>
<dbReference type="InterPro" id="IPR000742">
    <property type="entry name" value="EGF"/>
</dbReference>
<dbReference type="InterPro" id="IPR001881">
    <property type="entry name" value="EGF-like_Ca-bd_dom"/>
</dbReference>
<keyword evidence="10" id="KW-1185">Reference proteome</keyword>
<evidence type="ECO:0000259" key="8">
    <source>
        <dbReference type="PROSITE" id="PS50026"/>
    </source>
</evidence>
<dbReference type="CDD" id="cd00053">
    <property type="entry name" value="EGF"/>
    <property type="match status" value="1"/>
</dbReference>
<evidence type="ECO:0000256" key="4">
    <source>
        <dbReference type="ARBA" id="ARBA00023157"/>
    </source>
</evidence>
<dbReference type="VEuPathDB" id="CryptoDB:CmeUKMEL1_10465"/>
<dbReference type="PROSITE" id="PS01187">
    <property type="entry name" value="EGF_CA"/>
    <property type="match status" value="1"/>
</dbReference>
<feature type="compositionally biased region" description="Polar residues" evidence="6">
    <location>
        <begin position="49"/>
        <end position="70"/>
    </location>
</feature>
<evidence type="ECO:0000256" key="7">
    <source>
        <dbReference type="SAM" id="Phobius"/>
    </source>
</evidence>
<dbReference type="InterPro" id="IPR000152">
    <property type="entry name" value="EGF-type_Asp/Asn_hydroxyl_site"/>
</dbReference>
<keyword evidence="3" id="KW-0677">Repeat</keyword>
<dbReference type="PROSITE" id="PS01186">
    <property type="entry name" value="EGF_2"/>
    <property type="match status" value="2"/>
</dbReference>
<keyword evidence="7" id="KW-0472">Membrane</keyword>
<dbReference type="SMART" id="SM00179">
    <property type="entry name" value="EGF_CA"/>
    <property type="match status" value="2"/>
</dbReference>
<dbReference type="OrthoDB" id="339125at2759"/>
<feature type="compositionally biased region" description="Basic and acidic residues" evidence="6">
    <location>
        <begin position="71"/>
        <end position="98"/>
    </location>
</feature>
<dbReference type="FunFam" id="2.10.25.10:FF:000038">
    <property type="entry name" value="Fibrillin 2"/>
    <property type="match status" value="1"/>
</dbReference>
<dbReference type="PROSITE" id="PS50026">
    <property type="entry name" value="EGF_3"/>
    <property type="match status" value="2"/>
</dbReference>
<dbReference type="Proteomes" id="UP000236928">
    <property type="component" value="Unassembled WGS sequence"/>
</dbReference>
<keyword evidence="7" id="KW-0812">Transmembrane</keyword>
<evidence type="ECO:0000313" key="9">
    <source>
        <dbReference type="EMBL" id="POM84052.1"/>
    </source>
</evidence>
<name>A0A2P4Z1V2_9CRYT</name>
<evidence type="ECO:0000256" key="2">
    <source>
        <dbReference type="ARBA" id="ARBA00022729"/>
    </source>
</evidence>
<dbReference type="InterPro" id="IPR018097">
    <property type="entry name" value="EGF_Ca-bd_CS"/>
</dbReference>
<evidence type="ECO:0000256" key="5">
    <source>
        <dbReference type="PROSITE-ProRule" id="PRU00076"/>
    </source>
</evidence>
<dbReference type="PROSITE" id="PS00010">
    <property type="entry name" value="ASX_HYDROXYL"/>
    <property type="match status" value="2"/>
</dbReference>
<dbReference type="InterPro" id="IPR024731">
    <property type="entry name" value="NELL2-like_EGF"/>
</dbReference>
<feature type="region of interest" description="Disordered" evidence="6">
    <location>
        <begin position="49"/>
        <end position="98"/>
    </location>
</feature>
<organism evidence="9 10">
    <name type="scientific">Cryptosporidium meleagridis</name>
    <dbReference type="NCBI Taxonomy" id="93969"/>
    <lineage>
        <taxon>Eukaryota</taxon>
        <taxon>Sar</taxon>
        <taxon>Alveolata</taxon>
        <taxon>Apicomplexa</taxon>
        <taxon>Conoidasida</taxon>
        <taxon>Coccidia</taxon>
        <taxon>Eucoccidiorida</taxon>
        <taxon>Eimeriorina</taxon>
        <taxon>Cryptosporidiidae</taxon>
        <taxon>Cryptosporidium</taxon>
    </lineage>
</organism>
<dbReference type="Pfam" id="PF07645">
    <property type="entry name" value="EGF_CA"/>
    <property type="match status" value="1"/>
</dbReference>
<keyword evidence="1 5" id="KW-0245">EGF-like domain</keyword>
<dbReference type="GO" id="GO:0005509">
    <property type="term" value="F:calcium ion binding"/>
    <property type="evidence" value="ECO:0007669"/>
    <property type="project" value="InterPro"/>
</dbReference>
<dbReference type="CDD" id="cd00054">
    <property type="entry name" value="EGF_CA"/>
    <property type="match status" value="1"/>
</dbReference>
<dbReference type="Gene3D" id="2.10.25.10">
    <property type="entry name" value="Laminin"/>
    <property type="match status" value="2"/>
</dbReference>
<feature type="domain" description="EGF-like" evidence="8">
    <location>
        <begin position="1264"/>
        <end position="1309"/>
    </location>
</feature>
<dbReference type="Pfam" id="PF12947">
    <property type="entry name" value="EGF_3"/>
    <property type="match status" value="1"/>
</dbReference>
<feature type="domain" description="EGF-like" evidence="8">
    <location>
        <begin position="1110"/>
        <end position="1150"/>
    </location>
</feature>
<evidence type="ECO:0000256" key="1">
    <source>
        <dbReference type="ARBA" id="ARBA00022536"/>
    </source>
</evidence>
<dbReference type="PANTHER" id="PTHR37835:SF1">
    <property type="entry name" value="ALPHA-CLOSTRIPAIN"/>
    <property type="match status" value="1"/>
</dbReference>
<evidence type="ECO:0000256" key="3">
    <source>
        <dbReference type="ARBA" id="ARBA00022737"/>
    </source>
</evidence>
<evidence type="ECO:0000313" key="10">
    <source>
        <dbReference type="Proteomes" id="UP000236928"/>
    </source>
</evidence>
<dbReference type="SMART" id="SM00181">
    <property type="entry name" value="EGF"/>
    <property type="match status" value="2"/>
</dbReference>
<sequence>MKREITFAFFVTIKFILHIQPISSFLYLSENYVHMNKYQNFQNSKVNSTITSTEETNHNANNNVDKTNNIRSEKKSQNNSKEKIVTSSIKKKEESPKSKNDQFESQYIKVCSTINKERIHEKRYWTHLIFIHADNNLESMSLVDLGEMTSPLQTQTADHLHLVVYIDRCKDFTNKDVSAPIISCPESGLTNPKIKQEQISQNFTGAYILYRWRLTQELRVQFKKKFVWIILEDLGEVDSNSPEILSNFISKSLDSFPSIYSALTLWNHGSAWSGFGDDHDSADGNGMFLGEMYRGIKEGIMNSKVGGKTGENFSFEFKFDILGFDACLMMQFDVLEVMNSLANYILASEDNEPGHGWNFRSLNPVTKKGSAEDEVQMFGSNKLQEYRIATPLEYASRIVYGYTLHSQSYPLTLSLINTEFYRVFRFNLYNLFTILYKCGGENISHLLKKTILNSKKIENCDISNLCSCYDMGDMLELLRSYLSQEFFLDHSIQELLALTLDSYYNMQIASVNIQECTDPESELYGNCQGDILNNRDLNKKYALSNIYDKNSNSLESRFTGVSIYYPDPDQQVLCRNEAVAKSLAKKYTKQTNYKWVQIIGDILINKPGQLCNLELKHKGSHNFKEINSNFNSDSSYPDSIIKTNTTLLNIIPGKENSTNQIFFTSRMDNQVISSQTLITYPISQSVNNMVPISLIFPTRINSNGIITMTYEHVRYEIYQITKSNHDNNKEEKVLHSNLTLITDMEKNHFTGHFLYFNNKDEIGNDENGAVIAYLIFNKSINGSKLLISTSEGMTEKKKEDGGYLVPIIYYLKVDTRRNKYFDEIYQQICDLYSKFSGYLNGLSYPLIGINILPKYDEISIKSRRIQLITLAQKEMIFEWSKKIELRERKYQSSKSLDSIGDKRVLISRYSITSNGYDELSILGVNLDFGTKLKDHHLNKEFSQIDSGKECNTDWLEDGICDIFCLNDNKDCDKVLDVGIKNKKTIDENKLQNRKMVPNFLESHSIYVECDHMDGRMCWRNSKCIKSKGFQHQVIRLIDSKTGKIFFRHSCEDINECEEQNRQFRIEEKEQRQGDIYMGYNTNNAIYPTIERTREITNILNSPFSSIRRHIVTPSGLKRPCHPLALCINKEGGYNCVCKPGYYGDGKKSCIQENVCFDKSFQELLIGAETEVGFPKVIDEQNSEKSHFCPKGLQCIVQSANIENSSESYGDFIGEKRKSINDYQEKSLLSLISNEFEDDRSYHHHCGCKKGYRISSLNQDLRCVDINECDERNNGELINNCGEDSLCTNTIGSYICSCPIGWYGNGYICIPKGVKSDIALKVELSGFFERIVPMGYDNFINSFKQSIIQVLGINENGVEVVDMILDHSLGVIRLITHFKSEMEINNSTNGVRILKDEESTREDLHFNLKKLDEFIAKLKNNTSDWYRKTYIGTSFGDMVNPNKIEVRKVKEREIKEWQGLISKLMNRIMSDKIYIFINSSPFGRIIMTSILVTIIVWSIIGLLGIVLIFKVCIESKNEENGLEMEGYYMNSSNVNIVNTVKQEKKENKELSEEK</sequence>
<gene>
    <name evidence="9" type="ORF">CmeUKMEL1_10465</name>
</gene>
<feature type="transmembrane region" description="Helical" evidence="7">
    <location>
        <begin position="1484"/>
        <end position="1508"/>
    </location>
</feature>
<dbReference type="Gene3D" id="3.40.50.11970">
    <property type="match status" value="1"/>
</dbReference>
<dbReference type="PANTHER" id="PTHR37835">
    <property type="entry name" value="ALPHA-CLOSTRIPAIN"/>
    <property type="match status" value="1"/>
</dbReference>
<keyword evidence="2" id="KW-0732">Signal</keyword>
<feature type="transmembrane region" description="Helical" evidence="7">
    <location>
        <begin position="7"/>
        <end position="28"/>
    </location>
</feature>
<reference evidence="9 10" key="1">
    <citation type="submission" date="2014-04" db="EMBL/GenBank/DDBJ databases">
        <title>Comparative Genomics of Cryptosporidium Species.</title>
        <authorList>
            <person name="Silva J.C."/>
            <person name="Su Q."/>
            <person name="Chalmers R."/>
            <person name="Chibucos M.C."/>
            <person name="Elwin K."/>
            <person name="Godinez A."/>
            <person name="Guo F."/>
            <person name="Huynh K."/>
            <person name="Orvis J."/>
            <person name="Ott S."/>
            <person name="Sadzewicz L."/>
            <person name="Sengamalay N."/>
            <person name="Shetty A."/>
            <person name="Sun M."/>
            <person name="Tallon L."/>
            <person name="Xiao L."/>
            <person name="Zhang H."/>
            <person name="Fraser C.M."/>
            <person name="Zhu G."/>
            <person name="Kissinger J."/>
            <person name="Widmer G."/>
        </authorList>
    </citation>
    <scope>NUCLEOTIDE SEQUENCE [LARGE SCALE GENOMIC DNA]</scope>
    <source>
        <strain evidence="9 10">UKMEL1</strain>
    </source>
</reference>
<proteinExistence type="predicted"/>
<dbReference type="EMBL" id="JIBK01000037">
    <property type="protein sequence ID" value="POM84052.1"/>
    <property type="molecule type" value="Genomic_DNA"/>
</dbReference>
<dbReference type="InterPro" id="IPR049883">
    <property type="entry name" value="NOTCH1_EGF-like"/>
</dbReference>
<comment type="caution">
    <text evidence="5">Lacks conserved residue(s) required for the propagation of feature annotation.</text>
</comment>
<dbReference type="Pfam" id="PF03415">
    <property type="entry name" value="Peptidase_C11"/>
    <property type="match status" value="1"/>
</dbReference>
<keyword evidence="7" id="KW-1133">Transmembrane helix</keyword>
<dbReference type="InterPro" id="IPR005077">
    <property type="entry name" value="Peptidase_C11"/>
</dbReference>